<protein>
    <recommendedName>
        <fullName evidence="11 12">UvrABC system protein B</fullName>
    </recommendedName>
</protein>
<evidence type="ECO:0000256" key="8">
    <source>
        <dbReference type="ARBA" id="ARBA00022881"/>
    </source>
</evidence>
<evidence type="ECO:0000256" key="4">
    <source>
        <dbReference type="ARBA" id="ARBA00022741"/>
    </source>
</evidence>
<dbReference type="STRING" id="1801737.A2818_00020"/>
<feature type="coiled-coil region" evidence="13">
    <location>
        <begin position="271"/>
        <end position="298"/>
    </location>
</feature>
<keyword evidence="5 12" id="KW-0227">DNA damage</keyword>
<dbReference type="Pfam" id="PF00271">
    <property type="entry name" value="Helicase_C"/>
    <property type="match status" value="1"/>
</dbReference>
<comment type="subunit">
    <text evidence="10 12">Forms a heterotetramer with UvrA during the search for lesions. Interacts with UvrC in an incision complex.</text>
</comment>
<dbReference type="Gene3D" id="4.10.860.10">
    <property type="entry name" value="UVR domain"/>
    <property type="match status" value="1"/>
</dbReference>
<dbReference type="SUPFAM" id="SSF46600">
    <property type="entry name" value="C-terminal UvrC-binding domain of UvrB"/>
    <property type="match status" value="1"/>
</dbReference>
<dbReference type="PANTHER" id="PTHR24029:SF0">
    <property type="entry name" value="UVRABC SYSTEM PROTEIN B"/>
    <property type="match status" value="1"/>
</dbReference>
<dbReference type="EMBL" id="MFTN01000010">
    <property type="protein sequence ID" value="OGI63185.1"/>
    <property type="molecule type" value="Genomic_DNA"/>
</dbReference>
<evidence type="ECO:0000256" key="12">
    <source>
        <dbReference type="RuleBase" id="RU003587"/>
    </source>
</evidence>
<comment type="subcellular location">
    <subcellularLocation>
        <location evidence="1 12">Cytoplasm</location>
    </subcellularLocation>
</comment>
<evidence type="ECO:0000256" key="10">
    <source>
        <dbReference type="ARBA" id="ARBA00026033"/>
    </source>
</evidence>
<dbReference type="NCBIfam" id="NF003673">
    <property type="entry name" value="PRK05298.1"/>
    <property type="match status" value="1"/>
</dbReference>
<evidence type="ECO:0000313" key="17">
    <source>
        <dbReference type="EMBL" id="OGI63185.1"/>
    </source>
</evidence>
<evidence type="ECO:0000256" key="11">
    <source>
        <dbReference type="ARBA" id="ARBA00029504"/>
    </source>
</evidence>
<evidence type="ECO:0000256" key="7">
    <source>
        <dbReference type="ARBA" id="ARBA00022840"/>
    </source>
</evidence>
<keyword evidence="6 12" id="KW-0228">DNA excision</keyword>
<proteinExistence type="inferred from homology"/>
<dbReference type="InterPro" id="IPR041471">
    <property type="entry name" value="UvrB_inter"/>
</dbReference>
<keyword evidence="3" id="KW-0963">Cytoplasm</keyword>
<dbReference type="PANTHER" id="PTHR24029">
    <property type="entry name" value="UVRABC SYSTEM PROTEIN B"/>
    <property type="match status" value="1"/>
</dbReference>
<dbReference type="InterPro" id="IPR004807">
    <property type="entry name" value="UvrB"/>
</dbReference>
<keyword evidence="12" id="KW-0742">SOS response</keyword>
<dbReference type="InterPro" id="IPR036876">
    <property type="entry name" value="UVR_dom_sf"/>
</dbReference>
<evidence type="ECO:0000256" key="2">
    <source>
        <dbReference type="ARBA" id="ARBA00008533"/>
    </source>
</evidence>
<dbReference type="SMART" id="SM00490">
    <property type="entry name" value="HELICc"/>
    <property type="match status" value="1"/>
</dbReference>
<dbReference type="AlphaFoldDB" id="A0A1F6V0M4"/>
<evidence type="ECO:0000259" key="14">
    <source>
        <dbReference type="PROSITE" id="PS50151"/>
    </source>
</evidence>
<evidence type="ECO:0000259" key="16">
    <source>
        <dbReference type="PROSITE" id="PS51194"/>
    </source>
</evidence>
<evidence type="ECO:0000256" key="9">
    <source>
        <dbReference type="ARBA" id="ARBA00023204"/>
    </source>
</evidence>
<evidence type="ECO:0000256" key="3">
    <source>
        <dbReference type="ARBA" id="ARBA00022490"/>
    </source>
</evidence>
<dbReference type="InterPro" id="IPR001943">
    <property type="entry name" value="UVR_dom"/>
</dbReference>
<evidence type="ECO:0000256" key="6">
    <source>
        <dbReference type="ARBA" id="ARBA00022769"/>
    </source>
</evidence>
<dbReference type="Gene3D" id="3.40.50.300">
    <property type="entry name" value="P-loop containing nucleotide triphosphate hydrolases"/>
    <property type="match status" value="3"/>
</dbReference>
<keyword evidence="9 12" id="KW-0234">DNA repair</keyword>
<dbReference type="SUPFAM" id="SSF52540">
    <property type="entry name" value="P-loop containing nucleoside triphosphate hydrolases"/>
    <property type="match status" value="2"/>
</dbReference>
<dbReference type="CDD" id="cd17916">
    <property type="entry name" value="DEXHc_UvrB"/>
    <property type="match status" value="1"/>
</dbReference>
<comment type="caution">
    <text evidence="17">The sequence shown here is derived from an EMBL/GenBank/DDBJ whole genome shotgun (WGS) entry which is preliminary data.</text>
</comment>
<dbReference type="GO" id="GO:0005737">
    <property type="term" value="C:cytoplasm"/>
    <property type="evidence" value="ECO:0007669"/>
    <property type="project" value="UniProtKB-SubCell"/>
</dbReference>
<dbReference type="Proteomes" id="UP000177602">
    <property type="component" value="Unassembled WGS sequence"/>
</dbReference>
<keyword evidence="8 12" id="KW-0267">Excision nuclease</keyword>
<accession>A0A1F6V0M4</accession>
<keyword evidence="7" id="KW-0067">ATP-binding</keyword>
<dbReference type="GO" id="GO:0009432">
    <property type="term" value="P:SOS response"/>
    <property type="evidence" value="ECO:0007669"/>
    <property type="project" value="UniProtKB-KW"/>
</dbReference>
<dbReference type="NCBIfam" id="TIGR00631">
    <property type="entry name" value="uvrb"/>
    <property type="match status" value="1"/>
</dbReference>
<dbReference type="PROSITE" id="PS51192">
    <property type="entry name" value="HELICASE_ATP_BIND_1"/>
    <property type="match status" value="1"/>
</dbReference>
<dbReference type="InterPro" id="IPR001650">
    <property type="entry name" value="Helicase_C-like"/>
</dbReference>
<dbReference type="Pfam" id="PF02151">
    <property type="entry name" value="UVR"/>
    <property type="match status" value="1"/>
</dbReference>
<evidence type="ECO:0000256" key="5">
    <source>
        <dbReference type="ARBA" id="ARBA00022763"/>
    </source>
</evidence>
<feature type="domain" description="Helicase ATP-binding" evidence="15">
    <location>
        <begin position="27"/>
        <end position="184"/>
    </location>
</feature>
<dbReference type="PROSITE" id="PS51194">
    <property type="entry name" value="HELICASE_CTER"/>
    <property type="match status" value="1"/>
</dbReference>
<dbReference type="Pfam" id="PF12344">
    <property type="entry name" value="UvrB"/>
    <property type="match status" value="1"/>
</dbReference>
<evidence type="ECO:0000256" key="1">
    <source>
        <dbReference type="ARBA" id="ARBA00004496"/>
    </source>
</evidence>
<dbReference type="SMART" id="SM00487">
    <property type="entry name" value="DEXDc"/>
    <property type="match status" value="1"/>
</dbReference>
<dbReference type="InterPro" id="IPR024759">
    <property type="entry name" value="UvrB_YAD/RRR_dom"/>
</dbReference>
<evidence type="ECO:0000259" key="15">
    <source>
        <dbReference type="PROSITE" id="PS51192"/>
    </source>
</evidence>
<evidence type="ECO:0000313" key="18">
    <source>
        <dbReference type="Proteomes" id="UP000177602"/>
    </source>
</evidence>
<dbReference type="InterPro" id="IPR006935">
    <property type="entry name" value="Helicase/UvrB_N"/>
</dbReference>
<dbReference type="Pfam" id="PF04851">
    <property type="entry name" value="ResIII"/>
    <property type="match status" value="1"/>
</dbReference>
<evidence type="ECO:0000256" key="13">
    <source>
        <dbReference type="SAM" id="Coils"/>
    </source>
</evidence>
<gene>
    <name evidence="17" type="ORF">A2818_00020</name>
</gene>
<reference evidence="17 18" key="1">
    <citation type="journal article" date="2016" name="Nat. Commun.">
        <title>Thousands of microbial genomes shed light on interconnected biogeochemical processes in an aquifer system.</title>
        <authorList>
            <person name="Anantharaman K."/>
            <person name="Brown C.T."/>
            <person name="Hug L.A."/>
            <person name="Sharon I."/>
            <person name="Castelle C.J."/>
            <person name="Probst A.J."/>
            <person name="Thomas B.C."/>
            <person name="Singh A."/>
            <person name="Wilkins M.J."/>
            <person name="Karaoz U."/>
            <person name="Brodie E.L."/>
            <person name="Williams K.H."/>
            <person name="Hubbard S.S."/>
            <person name="Banfield J.F."/>
        </authorList>
    </citation>
    <scope>NUCLEOTIDE SEQUENCE [LARGE SCALE GENOMIC DNA]</scope>
</reference>
<dbReference type="GO" id="GO:0004518">
    <property type="term" value="F:nuclease activity"/>
    <property type="evidence" value="ECO:0007669"/>
    <property type="project" value="UniProtKB-KW"/>
</dbReference>
<dbReference type="GO" id="GO:0009380">
    <property type="term" value="C:excinuclease repair complex"/>
    <property type="evidence" value="ECO:0007669"/>
    <property type="project" value="InterPro"/>
</dbReference>
<feature type="domain" description="UVR" evidence="14">
    <location>
        <begin position="674"/>
        <end position="709"/>
    </location>
</feature>
<comment type="similarity">
    <text evidence="2 12">Belongs to the UvrB family.</text>
</comment>
<name>A0A1F6V0M4_9BACT</name>
<dbReference type="GO" id="GO:0003677">
    <property type="term" value="F:DNA binding"/>
    <property type="evidence" value="ECO:0007669"/>
    <property type="project" value="InterPro"/>
</dbReference>
<feature type="domain" description="Helicase C-terminal" evidence="16">
    <location>
        <begin position="451"/>
        <end position="617"/>
    </location>
</feature>
<dbReference type="GO" id="GO:0006289">
    <property type="term" value="P:nucleotide-excision repair"/>
    <property type="evidence" value="ECO:0007669"/>
    <property type="project" value="InterPro"/>
</dbReference>
<dbReference type="GO" id="GO:0016887">
    <property type="term" value="F:ATP hydrolysis activity"/>
    <property type="evidence" value="ECO:0007669"/>
    <property type="project" value="InterPro"/>
</dbReference>
<dbReference type="InterPro" id="IPR027417">
    <property type="entry name" value="P-loop_NTPase"/>
</dbReference>
<keyword evidence="13" id="KW-0175">Coiled coil</keyword>
<sequence length="714" mass="81241">MRRNIFKLRNPFQPAGDQPAAISLLVEGLRKGMQKQTLLGATGTGKTFTMANVIAQYNKPTLVIAHNKTLAAQLAQEFRSFFPDAAVHYFVSYYDYYQPEAYMPASDTYIEKDASINKEIDMLRHASTQALLTRPDVIIVASVSCIYGLGSPAEYEKVNLKLEVGMKMNRVTLMKKLIEIHFERTNVDLNPGTFRSIGPRVEFMPVSETTMYQIEINNSSLGGVISRITKVDPISSHIIEEFKPASAKGSGRASIFIFPAKHFITEDIKKKHALVEIRKELNLQLKKFEKEGKLLEAERIKRRTNYDLAMIREVGYCNGIENYSRHLSGKKEGEPPETLLSYFPKTGFLTIIDESHVTLPQLHGMYAGDASRKKTLVEYGFRLPSAKDNRPLKYPEFSERIGQVIYTSATPSDFERKESAQIVEQIIRPTGLVDPETIVRPIIEKNNYKGQIADFINETETTIKKGFRVLATTLTKKMAEDLSLYFKDKKIKAEYLHSDIKTMERIKILTQFRKGEFDVLVGVNLLREGLDLPEVALIGILDADKAGFLRSETSLIQTIGRAARNSEGRVILYADIVTHSMDYALKETTRRRNIQLAHNKKHGITPQTIMKKIKDITEELTSEHGKIVNAELALDLEIFKKAFAKDKSNKGKTESETLRNITLSDFERNKIVYEKIIKLKEKEMNKVVKELDFETAAILRDEIRVLRQRINKTD</sequence>
<dbReference type="PROSITE" id="PS50151">
    <property type="entry name" value="UVR"/>
    <property type="match status" value="1"/>
</dbReference>
<keyword evidence="4" id="KW-0547">Nucleotide-binding</keyword>
<dbReference type="Pfam" id="PF17757">
    <property type="entry name" value="UvrB_inter"/>
    <property type="match status" value="1"/>
</dbReference>
<dbReference type="GO" id="GO:0005524">
    <property type="term" value="F:ATP binding"/>
    <property type="evidence" value="ECO:0007669"/>
    <property type="project" value="UniProtKB-KW"/>
</dbReference>
<dbReference type="InterPro" id="IPR014001">
    <property type="entry name" value="Helicase_ATP-bd"/>
</dbReference>
<organism evidence="17 18">
    <name type="scientific">Candidatus Nomurabacteria bacterium RIFCSPHIGHO2_01_FULL_40_12</name>
    <dbReference type="NCBI Taxonomy" id="1801737"/>
    <lineage>
        <taxon>Bacteria</taxon>
        <taxon>Candidatus Nomuraibacteriota</taxon>
    </lineage>
</organism>